<keyword evidence="4 5" id="KW-0143">Chaperone</keyword>
<dbReference type="GO" id="GO:0005840">
    <property type="term" value="C:ribosome"/>
    <property type="evidence" value="ECO:0007669"/>
    <property type="project" value="InterPro"/>
</dbReference>
<dbReference type="Pfam" id="PF01782">
    <property type="entry name" value="RimM"/>
    <property type="match status" value="1"/>
</dbReference>
<feature type="domain" description="RimM N-terminal" evidence="6">
    <location>
        <begin position="11"/>
        <end position="89"/>
    </location>
</feature>
<dbReference type="GO" id="GO:0006364">
    <property type="term" value="P:rRNA processing"/>
    <property type="evidence" value="ECO:0007669"/>
    <property type="project" value="UniProtKB-UniRule"/>
</dbReference>
<evidence type="ECO:0000256" key="4">
    <source>
        <dbReference type="ARBA" id="ARBA00023186"/>
    </source>
</evidence>
<dbReference type="InterPro" id="IPR011961">
    <property type="entry name" value="RimM"/>
</dbReference>
<sequence>MGDETHNLIFVAQVGAAHGVRGEVKVTTFTADPMALVSYKTLMRQDGSPALTIASARPTKGGIVARLKGVDDRNAAEALRGLKLYISRDSLPEPEEDEFYLADLIGLTVETAAGELLGTVKTVQDFGAGDLLEIQPKVGASWWLAFTREAVPEVRIAQGKLIAEPPAVIEADPNEGHEEGED</sequence>
<keyword evidence="3 5" id="KW-0698">rRNA processing</keyword>
<dbReference type="InterPro" id="IPR027275">
    <property type="entry name" value="PRC-brl_dom"/>
</dbReference>
<reference evidence="8 9" key="1">
    <citation type="submission" date="2020-08" db="EMBL/GenBank/DDBJ databases">
        <title>Genomic Encyclopedia of Type Strains, Phase IV (KMG-IV): sequencing the most valuable type-strain genomes for metagenomic binning, comparative biology and taxonomic classification.</title>
        <authorList>
            <person name="Goeker M."/>
        </authorList>
    </citation>
    <scope>NUCLEOTIDE SEQUENCE [LARGE SCALE GENOMIC DNA]</scope>
    <source>
        <strain evidence="8 9">DSM 21793</strain>
    </source>
</reference>
<comment type="domain">
    <text evidence="5">The PRC barrel domain binds ribosomal protein uS19.</text>
</comment>
<dbReference type="HAMAP" id="MF_00014">
    <property type="entry name" value="Ribosome_mat_RimM"/>
    <property type="match status" value="1"/>
</dbReference>
<dbReference type="Gene3D" id="2.40.30.60">
    <property type="entry name" value="RimM"/>
    <property type="match status" value="1"/>
</dbReference>
<evidence type="ECO:0000256" key="3">
    <source>
        <dbReference type="ARBA" id="ARBA00022552"/>
    </source>
</evidence>
<evidence type="ECO:0000256" key="2">
    <source>
        <dbReference type="ARBA" id="ARBA00022517"/>
    </source>
</evidence>
<keyword evidence="2 5" id="KW-0690">Ribosome biogenesis</keyword>
<dbReference type="Pfam" id="PF05239">
    <property type="entry name" value="PRC"/>
    <property type="match status" value="1"/>
</dbReference>
<evidence type="ECO:0000256" key="5">
    <source>
        <dbReference type="HAMAP-Rule" id="MF_00014"/>
    </source>
</evidence>
<dbReference type="Gene3D" id="2.30.30.240">
    <property type="entry name" value="PRC-barrel domain"/>
    <property type="match status" value="1"/>
</dbReference>
<dbReference type="Proteomes" id="UP000530564">
    <property type="component" value="Unassembled WGS sequence"/>
</dbReference>
<dbReference type="InterPro" id="IPR011033">
    <property type="entry name" value="PRC_barrel-like_sf"/>
</dbReference>
<dbReference type="NCBIfam" id="TIGR02273">
    <property type="entry name" value="16S_RimM"/>
    <property type="match status" value="1"/>
</dbReference>
<dbReference type="InterPro" id="IPR036976">
    <property type="entry name" value="RimM_N_sf"/>
</dbReference>
<organism evidence="8 9">
    <name type="scientific">Phenylobacterium haematophilum</name>
    <dbReference type="NCBI Taxonomy" id="98513"/>
    <lineage>
        <taxon>Bacteria</taxon>
        <taxon>Pseudomonadati</taxon>
        <taxon>Pseudomonadota</taxon>
        <taxon>Alphaproteobacteria</taxon>
        <taxon>Caulobacterales</taxon>
        <taxon>Caulobacteraceae</taxon>
        <taxon>Phenylobacterium</taxon>
    </lineage>
</organism>
<dbReference type="AlphaFoldDB" id="A0A839ZZ48"/>
<keyword evidence="9" id="KW-1185">Reference proteome</keyword>
<proteinExistence type="inferred from homology"/>
<comment type="caution">
    <text evidence="8">The sequence shown here is derived from an EMBL/GenBank/DDBJ whole genome shotgun (WGS) entry which is preliminary data.</text>
</comment>
<dbReference type="SUPFAM" id="SSF50447">
    <property type="entry name" value="Translation proteins"/>
    <property type="match status" value="1"/>
</dbReference>
<comment type="subcellular location">
    <subcellularLocation>
        <location evidence="5">Cytoplasm</location>
    </subcellularLocation>
</comment>
<protein>
    <recommendedName>
        <fullName evidence="5">Ribosome maturation factor RimM</fullName>
    </recommendedName>
</protein>
<evidence type="ECO:0000256" key="1">
    <source>
        <dbReference type="ARBA" id="ARBA00022490"/>
    </source>
</evidence>
<accession>A0A839ZZ48</accession>
<dbReference type="GO" id="GO:0043022">
    <property type="term" value="F:ribosome binding"/>
    <property type="evidence" value="ECO:0007669"/>
    <property type="project" value="InterPro"/>
</dbReference>
<evidence type="ECO:0000259" key="7">
    <source>
        <dbReference type="Pfam" id="PF05239"/>
    </source>
</evidence>
<evidence type="ECO:0000313" key="8">
    <source>
        <dbReference type="EMBL" id="MBB3890663.1"/>
    </source>
</evidence>
<comment type="function">
    <text evidence="5">An accessory protein needed during the final step in the assembly of 30S ribosomal subunit, possibly for assembly of the head region. Essential for efficient processing of 16S rRNA. May be needed both before and after RbfA during the maturation of 16S rRNA. It has affinity for free ribosomal 30S subunits but not for 70S ribosomes.</text>
</comment>
<dbReference type="EMBL" id="JACIDK010000002">
    <property type="protein sequence ID" value="MBB3890663.1"/>
    <property type="molecule type" value="Genomic_DNA"/>
</dbReference>
<feature type="domain" description="PRC-barrel" evidence="7">
    <location>
        <begin position="96"/>
        <end position="167"/>
    </location>
</feature>
<dbReference type="GO" id="GO:0042274">
    <property type="term" value="P:ribosomal small subunit biogenesis"/>
    <property type="evidence" value="ECO:0007669"/>
    <property type="project" value="UniProtKB-UniRule"/>
</dbReference>
<dbReference type="InterPro" id="IPR002676">
    <property type="entry name" value="RimM_N"/>
</dbReference>
<evidence type="ECO:0000313" key="9">
    <source>
        <dbReference type="Proteomes" id="UP000530564"/>
    </source>
</evidence>
<keyword evidence="1 5" id="KW-0963">Cytoplasm</keyword>
<dbReference type="InterPro" id="IPR009000">
    <property type="entry name" value="Transl_B-barrel_sf"/>
</dbReference>
<evidence type="ECO:0000259" key="6">
    <source>
        <dbReference type="Pfam" id="PF01782"/>
    </source>
</evidence>
<name>A0A839ZZ48_9CAUL</name>
<gene>
    <name evidence="5" type="primary">rimM</name>
    <name evidence="8" type="ORF">GGQ61_001380</name>
</gene>
<dbReference type="RefSeq" id="WP_183770979.1">
    <property type="nucleotide sequence ID" value="NZ_JACIDK010000002.1"/>
</dbReference>
<dbReference type="PANTHER" id="PTHR33692">
    <property type="entry name" value="RIBOSOME MATURATION FACTOR RIMM"/>
    <property type="match status" value="1"/>
</dbReference>
<comment type="similarity">
    <text evidence="5">Belongs to the RimM family.</text>
</comment>
<dbReference type="PANTHER" id="PTHR33692:SF1">
    <property type="entry name" value="RIBOSOME MATURATION FACTOR RIMM"/>
    <property type="match status" value="1"/>
</dbReference>
<comment type="subunit">
    <text evidence="5">Binds ribosomal protein uS19.</text>
</comment>
<dbReference type="SUPFAM" id="SSF50346">
    <property type="entry name" value="PRC-barrel domain"/>
    <property type="match status" value="1"/>
</dbReference>
<dbReference type="GO" id="GO:0005737">
    <property type="term" value="C:cytoplasm"/>
    <property type="evidence" value="ECO:0007669"/>
    <property type="project" value="UniProtKB-SubCell"/>
</dbReference>